<proteinExistence type="predicted"/>
<dbReference type="Proteomes" id="UP001161247">
    <property type="component" value="Chromosome 3"/>
</dbReference>
<accession>A0AAV1CTH2</accession>
<gene>
    <name evidence="2" type="ORF">OLC1_LOCUS8818</name>
</gene>
<feature type="region of interest" description="Disordered" evidence="1">
    <location>
        <begin position="155"/>
        <end position="186"/>
    </location>
</feature>
<keyword evidence="3" id="KW-1185">Reference proteome</keyword>
<reference evidence="2" key="1">
    <citation type="submission" date="2023-03" db="EMBL/GenBank/DDBJ databases">
        <authorList>
            <person name="Julca I."/>
        </authorList>
    </citation>
    <scope>NUCLEOTIDE SEQUENCE</scope>
</reference>
<evidence type="ECO:0000313" key="2">
    <source>
        <dbReference type="EMBL" id="CAI9098660.1"/>
    </source>
</evidence>
<feature type="compositionally biased region" description="Basic and acidic residues" evidence="1">
    <location>
        <begin position="170"/>
        <end position="186"/>
    </location>
</feature>
<protein>
    <submittedName>
        <fullName evidence="2">OLC1v1035345C1</fullName>
    </submittedName>
</protein>
<name>A0AAV1CTH2_OLDCO</name>
<feature type="compositionally biased region" description="Basic residues" evidence="1">
    <location>
        <begin position="155"/>
        <end position="169"/>
    </location>
</feature>
<dbReference type="EMBL" id="OX459120">
    <property type="protein sequence ID" value="CAI9098660.1"/>
    <property type="molecule type" value="Genomic_DNA"/>
</dbReference>
<evidence type="ECO:0000313" key="3">
    <source>
        <dbReference type="Proteomes" id="UP001161247"/>
    </source>
</evidence>
<sequence>MPQYCVDCKKIGHDHDSCRRNTKASSSKKARVAAFNSSIKATSLMNPPPSTVVLSPLLQVSAPTGEQPVAEDVSPNSQTHVITLLPARTLEGLTSGLKATEKIGIPIDAPDSPLISEKGVDAPEDFLVAQAVIEPPQKGIFCHIDVTIKDDGRLKPKCGSRQARTKSTMKLKESRRHDGQAKEIDEKDDKIRNYDLVKKKKSIKKNDVDIQGYQAQGQLVVQLKN</sequence>
<dbReference type="AlphaFoldDB" id="A0AAV1CTH2"/>
<organism evidence="2 3">
    <name type="scientific">Oldenlandia corymbosa var. corymbosa</name>
    <dbReference type="NCBI Taxonomy" id="529605"/>
    <lineage>
        <taxon>Eukaryota</taxon>
        <taxon>Viridiplantae</taxon>
        <taxon>Streptophyta</taxon>
        <taxon>Embryophyta</taxon>
        <taxon>Tracheophyta</taxon>
        <taxon>Spermatophyta</taxon>
        <taxon>Magnoliopsida</taxon>
        <taxon>eudicotyledons</taxon>
        <taxon>Gunneridae</taxon>
        <taxon>Pentapetalae</taxon>
        <taxon>asterids</taxon>
        <taxon>lamiids</taxon>
        <taxon>Gentianales</taxon>
        <taxon>Rubiaceae</taxon>
        <taxon>Rubioideae</taxon>
        <taxon>Spermacoceae</taxon>
        <taxon>Hedyotis-Oldenlandia complex</taxon>
        <taxon>Oldenlandia</taxon>
    </lineage>
</organism>
<evidence type="ECO:0000256" key="1">
    <source>
        <dbReference type="SAM" id="MobiDB-lite"/>
    </source>
</evidence>